<dbReference type="EMBL" id="CP045915">
    <property type="protein sequence ID" value="QGH32811.1"/>
    <property type="molecule type" value="Genomic_DNA"/>
</dbReference>
<dbReference type="SUPFAM" id="SSF52343">
    <property type="entry name" value="Ferredoxin reductase-like, C-terminal NADP-linked domain"/>
    <property type="match status" value="1"/>
</dbReference>
<organism evidence="2 3">
    <name type="scientific">Gracilibacillus salitolerans</name>
    <dbReference type="NCBI Taxonomy" id="2663022"/>
    <lineage>
        <taxon>Bacteria</taxon>
        <taxon>Bacillati</taxon>
        <taxon>Bacillota</taxon>
        <taxon>Bacilli</taxon>
        <taxon>Bacillales</taxon>
        <taxon>Bacillaceae</taxon>
        <taxon>Gracilibacillus</taxon>
    </lineage>
</organism>
<dbReference type="PANTHER" id="PTHR47354">
    <property type="entry name" value="NADH OXIDOREDUCTASE HCR"/>
    <property type="match status" value="1"/>
</dbReference>
<protein>
    <submittedName>
        <fullName evidence="2">Oxidoreductase</fullName>
    </submittedName>
</protein>
<dbReference type="GO" id="GO:0016491">
    <property type="term" value="F:oxidoreductase activity"/>
    <property type="evidence" value="ECO:0007669"/>
    <property type="project" value="InterPro"/>
</dbReference>
<sequence length="235" mass="26835">MAFFQDIFSIFQKKDLPFIESFQEAEGVYTFRFEKSEDVTWKAGQHGLFTITHQKIKNHTRPFTIASAPEENVIQITMKISDNPSEFKKAMLSLTKVDTIKMAGPIGSFYLKEDSPTMLIAGGIGITPFRSIIQQIEAEGNSNNKQIQLMYLDSNKSYIFQDELDQIAKETSVNVTYLHERDHLNKELDKCISSYSNDGHFFVAGPKSMVDATTTYLQTQKVPKRNIKKDVMFGY</sequence>
<dbReference type="InterPro" id="IPR017927">
    <property type="entry name" value="FAD-bd_FR_type"/>
</dbReference>
<proteinExistence type="predicted"/>
<dbReference type="PRINTS" id="PR00371">
    <property type="entry name" value="FPNCR"/>
</dbReference>
<dbReference type="Gene3D" id="2.40.30.10">
    <property type="entry name" value="Translation factors"/>
    <property type="match status" value="1"/>
</dbReference>
<accession>A0A5Q2TFB7</accession>
<name>A0A5Q2TFB7_9BACI</name>
<dbReference type="PRINTS" id="PR00409">
    <property type="entry name" value="PHDIOXRDTASE"/>
</dbReference>
<dbReference type="CDD" id="cd00322">
    <property type="entry name" value="FNR_like"/>
    <property type="match status" value="1"/>
</dbReference>
<dbReference type="InterPro" id="IPR013112">
    <property type="entry name" value="FAD-bd_8"/>
</dbReference>
<reference evidence="2 3" key="1">
    <citation type="submission" date="2019-11" db="EMBL/GenBank/DDBJ databases">
        <title>Gracilibacillus salitolerans sp. nov., a moderate halophile isolated from a saline soil in northwest China.</title>
        <authorList>
            <person name="Gan L."/>
        </authorList>
    </citation>
    <scope>NUCLEOTIDE SEQUENCE [LARGE SCALE GENOMIC DNA]</scope>
    <source>
        <strain evidence="2 3">SCU50</strain>
    </source>
</reference>
<gene>
    <name evidence="2" type="ORF">GI584_01515</name>
</gene>
<dbReference type="KEGG" id="grc:GI584_01515"/>
<dbReference type="SUPFAM" id="SSF63380">
    <property type="entry name" value="Riboflavin synthase domain-like"/>
    <property type="match status" value="1"/>
</dbReference>
<dbReference type="InterPro" id="IPR039261">
    <property type="entry name" value="FNR_nucleotide-bd"/>
</dbReference>
<dbReference type="PROSITE" id="PS51384">
    <property type="entry name" value="FAD_FR"/>
    <property type="match status" value="1"/>
</dbReference>
<dbReference type="InterPro" id="IPR001433">
    <property type="entry name" value="OxRdtase_FAD/NAD-bd"/>
</dbReference>
<evidence type="ECO:0000313" key="3">
    <source>
        <dbReference type="Proteomes" id="UP000339690"/>
    </source>
</evidence>
<dbReference type="InterPro" id="IPR050415">
    <property type="entry name" value="MRET"/>
</dbReference>
<dbReference type="AlphaFoldDB" id="A0A5Q2TFB7"/>
<dbReference type="Pfam" id="PF00175">
    <property type="entry name" value="NAD_binding_1"/>
    <property type="match status" value="1"/>
</dbReference>
<dbReference type="Gene3D" id="3.40.50.80">
    <property type="entry name" value="Nucleotide-binding domain of ferredoxin-NADP reductase (FNR) module"/>
    <property type="match status" value="1"/>
</dbReference>
<dbReference type="InterPro" id="IPR001709">
    <property type="entry name" value="Flavoprot_Pyr_Nucl_cyt_Rdtase"/>
</dbReference>
<keyword evidence="3" id="KW-1185">Reference proteome</keyword>
<dbReference type="Pfam" id="PF08022">
    <property type="entry name" value="FAD_binding_8"/>
    <property type="match status" value="1"/>
</dbReference>
<evidence type="ECO:0000313" key="2">
    <source>
        <dbReference type="EMBL" id="QGH32811.1"/>
    </source>
</evidence>
<dbReference type="InterPro" id="IPR017938">
    <property type="entry name" value="Riboflavin_synthase-like_b-brl"/>
</dbReference>
<feature type="domain" description="FAD-binding FR-type" evidence="1">
    <location>
        <begin position="11"/>
        <end position="112"/>
    </location>
</feature>
<dbReference type="PANTHER" id="PTHR47354:SF5">
    <property type="entry name" value="PROTEIN RFBI"/>
    <property type="match status" value="1"/>
</dbReference>
<dbReference type="RefSeq" id="WP_153789990.1">
    <property type="nucleotide sequence ID" value="NZ_CP045915.1"/>
</dbReference>
<evidence type="ECO:0000259" key="1">
    <source>
        <dbReference type="PROSITE" id="PS51384"/>
    </source>
</evidence>
<dbReference type="Proteomes" id="UP000339690">
    <property type="component" value="Chromosome"/>
</dbReference>